<dbReference type="RefSeq" id="WP_146923664.1">
    <property type="nucleotide sequence ID" value="NZ_BJUY01000005.1"/>
</dbReference>
<name>A0A511AS05_9LACT</name>
<protein>
    <recommendedName>
        <fullName evidence="3">DNA-directed RNA polymerase sigma-70 factor</fullName>
    </recommendedName>
</protein>
<dbReference type="GO" id="GO:0003700">
    <property type="term" value="F:DNA-binding transcription factor activity"/>
    <property type="evidence" value="ECO:0007669"/>
    <property type="project" value="InterPro"/>
</dbReference>
<dbReference type="Proteomes" id="UP000321662">
    <property type="component" value="Unassembled WGS sequence"/>
</dbReference>
<dbReference type="InterPro" id="IPR013325">
    <property type="entry name" value="RNA_pol_sigma_r2"/>
</dbReference>
<dbReference type="SUPFAM" id="SSF88946">
    <property type="entry name" value="Sigma2 domain of RNA polymerase sigma factors"/>
    <property type="match status" value="1"/>
</dbReference>
<dbReference type="InterPro" id="IPR013324">
    <property type="entry name" value="RNA_pol_sigma_r3/r4-like"/>
</dbReference>
<evidence type="ECO:0008006" key="3">
    <source>
        <dbReference type="Google" id="ProtNLM"/>
    </source>
</evidence>
<organism evidence="1 2">
    <name type="scientific">Alkalibacterium kapii</name>
    <dbReference type="NCBI Taxonomy" id="426704"/>
    <lineage>
        <taxon>Bacteria</taxon>
        <taxon>Bacillati</taxon>
        <taxon>Bacillota</taxon>
        <taxon>Bacilli</taxon>
        <taxon>Lactobacillales</taxon>
        <taxon>Carnobacteriaceae</taxon>
        <taxon>Alkalibacterium</taxon>
    </lineage>
</organism>
<gene>
    <name evidence="1" type="ORF">AKA01nite_05970</name>
</gene>
<comment type="caution">
    <text evidence="1">The sequence shown here is derived from an EMBL/GenBank/DDBJ whole genome shotgun (WGS) entry which is preliminary data.</text>
</comment>
<dbReference type="NCBIfam" id="TIGR02937">
    <property type="entry name" value="sigma70-ECF"/>
    <property type="match status" value="1"/>
</dbReference>
<dbReference type="GO" id="GO:0006352">
    <property type="term" value="P:DNA-templated transcription initiation"/>
    <property type="evidence" value="ECO:0007669"/>
    <property type="project" value="InterPro"/>
</dbReference>
<dbReference type="InterPro" id="IPR036388">
    <property type="entry name" value="WH-like_DNA-bd_sf"/>
</dbReference>
<dbReference type="EMBL" id="BJUY01000005">
    <property type="protein sequence ID" value="GEK90975.1"/>
    <property type="molecule type" value="Genomic_DNA"/>
</dbReference>
<evidence type="ECO:0000313" key="2">
    <source>
        <dbReference type="Proteomes" id="UP000321662"/>
    </source>
</evidence>
<sequence>MNKSIERRKVESYKALYKLTEKIFGLEDKMKRQLTDELATDFLFVHESLVYGVLKACHVGYTQAYYDDYVQIGRLNLIQAYEVFPEDLREEQNYYRFTGFAYQRVRWAILDELRKAAKERERESGVIDTSVFEAPMSNDRSEESVVYWELFQSMFACLNEQEKEYLEDAVILRLNVSAMAKKYGVSRKTVYQWKQRVGKKLAHFRKDLDVN</sequence>
<dbReference type="SUPFAM" id="SSF88659">
    <property type="entry name" value="Sigma3 and sigma4 domains of RNA polymerase sigma factors"/>
    <property type="match status" value="1"/>
</dbReference>
<dbReference type="Gene3D" id="1.10.1740.10">
    <property type="match status" value="1"/>
</dbReference>
<evidence type="ECO:0000313" key="1">
    <source>
        <dbReference type="EMBL" id="GEK90975.1"/>
    </source>
</evidence>
<accession>A0A511AS05</accession>
<proteinExistence type="predicted"/>
<dbReference type="Gene3D" id="1.10.10.10">
    <property type="entry name" value="Winged helix-like DNA-binding domain superfamily/Winged helix DNA-binding domain"/>
    <property type="match status" value="1"/>
</dbReference>
<dbReference type="AlphaFoldDB" id="A0A511AS05"/>
<reference evidence="1 2" key="1">
    <citation type="submission" date="2019-07" db="EMBL/GenBank/DDBJ databases">
        <title>Whole genome shotgun sequence of Alkalibacterium kapii NBRC 103247.</title>
        <authorList>
            <person name="Hosoyama A."/>
            <person name="Uohara A."/>
            <person name="Ohji S."/>
            <person name="Ichikawa N."/>
        </authorList>
    </citation>
    <scope>NUCLEOTIDE SEQUENCE [LARGE SCALE GENOMIC DNA]</scope>
    <source>
        <strain evidence="1 2">NBRC 103247</strain>
    </source>
</reference>
<dbReference type="OrthoDB" id="2248780at2"/>
<dbReference type="InterPro" id="IPR014284">
    <property type="entry name" value="RNA_pol_sigma-70_dom"/>
</dbReference>
<keyword evidence="2" id="KW-1185">Reference proteome</keyword>